<keyword evidence="2" id="KW-0547">Nucleotide-binding</keyword>
<evidence type="ECO:0000256" key="4">
    <source>
        <dbReference type="ARBA" id="ARBA00023219"/>
    </source>
</evidence>
<dbReference type="Gene3D" id="3.40.50.300">
    <property type="entry name" value="P-loop containing nucleotide triphosphate hydrolases"/>
    <property type="match status" value="1"/>
</dbReference>
<reference evidence="6 7" key="1">
    <citation type="submission" date="2013-04" db="EMBL/GenBank/DDBJ databases">
        <title>Complete Genome Sequence of Cronobacter sakazakii Bacteriophage CR8.</title>
        <authorList>
            <person name="Kim Y."/>
            <person name="Shin H."/>
            <person name="Ryu S."/>
        </authorList>
    </citation>
    <scope>NUCLEOTIDE SEQUENCE [LARGE SCALE GENOMIC DNA]</scope>
</reference>
<keyword evidence="7" id="KW-1185">Reference proteome</keyword>
<protein>
    <submittedName>
        <fullName evidence="6">Putative terminase large subunit</fullName>
    </submittedName>
</protein>
<evidence type="ECO:0000313" key="7">
    <source>
        <dbReference type="Proteomes" id="UP000026984"/>
    </source>
</evidence>
<keyword evidence="3" id="KW-0067">ATP-binding</keyword>
<organism evidence="6 7">
    <name type="scientific">Cronobacter phage CR8</name>
    <dbReference type="NCBI Taxonomy" id="1327934"/>
    <lineage>
        <taxon>Viruses</taxon>
        <taxon>Duplodnaviria</taxon>
        <taxon>Heunggongvirae</taxon>
        <taxon>Uroviricota</taxon>
        <taxon>Caudoviricetes</taxon>
        <taxon>Vequintavirinae</taxon>
        <taxon>Certrevirus</taxon>
        <taxon>Certrevirus CR8</taxon>
    </lineage>
</organism>
<dbReference type="KEGG" id="vg:19687021"/>
<dbReference type="Proteomes" id="UP000026984">
    <property type="component" value="Segment"/>
</dbReference>
<dbReference type="SUPFAM" id="SSF52540">
    <property type="entry name" value="P-loop containing nucleoside triphosphate hydrolases"/>
    <property type="match status" value="1"/>
</dbReference>
<gene>
    <name evidence="6" type="ORF">CR8_001</name>
</gene>
<evidence type="ECO:0000259" key="5">
    <source>
        <dbReference type="Pfam" id="PF17289"/>
    </source>
</evidence>
<accession>A0A060AG18</accession>
<dbReference type="Pfam" id="PF03237">
    <property type="entry name" value="Terminase_6N"/>
    <property type="match status" value="1"/>
</dbReference>
<dbReference type="InterPro" id="IPR027417">
    <property type="entry name" value="P-loop_NTPase"/>
</dbReference>
<dbReference type="Pfam" id="PF17289">
    <property type="entry name" value="Terminase_6C"/>
    <property type="match status" value="1"/>
</dbReference>
<dbReference type="EMBL" id="KC954774">
    <property type="protein sequence ID" value="AIA64531.1"/>
    <property type="molecule type" value="Genomic_DNA"/>
</dbReference>
<evidence type="ECO:0000256" key="2">
    <source>
        <dbReference type="ARBA" id="ARBA00022741"/>
    </source>
</evidence>
<dbReference type="GO" id="GO:0005524">
    <property type="term" value="F:ATP binding"/>
    <property type="evidence" value="ECO:0007669"/>
    <property type="project" value="UniProtKB-KW"/>
</dbReference>
<evidence type="ECO:0000256" key="3">
    <source>
        <dbReference type="ARBA" id="ARBA00022840"/>
    </source>
</evidence>
<evidence type="ECO:0000256" key="1">
    <source>
        <dbReference type="ARBA" id="ARBA00022612"/>
    </source>
</evidence>
<feature type="domain" description="Terminase large subunit gp17-like C-terminal" evidence="5">
    <location>
        <begin position="373"/>
        <end position="465"/>
    </location>
</feature>
<dbReference type="GeneID" id="19687021"/>
<name>A0A060AG18_9CAUD</name>
<keyword evidence="4" id="KW-0231">Viral genome packaging</keyword>
<evidence type="ECO:0000313" key="6">
    <source>
        <dbReference type="EMBL" id="AIA64531.1"/>
    </source>
</evidence>
<keyword evidence="1" id="KW-1188">Viral release from host cell</keyword>
<sequence length="495" mass="56097">MSATFAPASRKQQMVLESKAQILVMGGAAGSGKSYLLQLMPLLIIDDPRTACIMFRRTVPQIRGQGGLFDKAKDIYNQLPPVVKPKFKENEMIATFPNGATVKWQSMQHTNDKYNIQGLEFTFIGVDEGTQFEWEQLEYMMSRLRSNSKYPSRMVISCNPDPDHELREMIDWYLDENGFPIPERDGVIRWFVRIDDNYIWGASEQELKERFGKKTRPVSFSFISSTIYDNPPMLINNPEYLAQLEGLNDVDRARLLHGNWDARPEGANYFKRDFLKEVDCLPLNVTKVRAYDKAGTERSTANKTPDFTAGIGVARDDDGFYYLFGNYHEEFIDNGEWSTGTAGRFCKKAGERDVIITKQAMLDGDDTIVIFSVDPGQAGISEFTTSSRDLISKGYMVEKDPTPGNKSKLTRFSPFAQLAQNGFVRIVKKSFPLDTYNALMKELESFNGERSTGSRKDDWADAVASGINFLEKTEVVRAVAIPRPNAPTLYASRRY</sequence>
<dbReference type="InterPro" id="IPR035421">
    <property type="entry name" value="Terminase_6C"/>
</dbReference>
<proteinExistence type="predicted"/>
<dbReference type="RefSeq" id="YP_009042238.1">
    <property type="nucleotide sequence ID" value="NC_024354.1"/>
</dbReference>